<feature type="signal peptide" evidence="1">
    <location>
        <begin position="1"/>
        <end position="21"/>
    </location>
</feature>
<dbReference type="Gene3D" id="1.50.10.140">
    <property type="match status" value="1"/>
</dbReference>
<dbReference type="InterPro" id="IPR021478">
    <property type="entry name" value="DUF3131"/>
</dbReference>
<dbReference type="RefSeq" id="WP_320216362.1">
    <property type="nucleotide sequence ID" value="NZ_JAVIIS010000037.1"/>
</dbReference>
<dbReference type="EMBL" id="JAVIIS010000037">
    <property type="protein sequence ID" value="MDX8442360.1"/>
    <property type="molecule type" value="Genomic_DNA"/>
</dbReference>
<keyword evidence="4" id="KW-1185">Reference proteome</keyword>
<name>A0ABU4X222_9HYPH</name>
<dbReference type="SUPFAM" id="SSF88713">
    <property type="entry name" value="Glycoside hydrolase/deacetylase"/>
    <property type="match status" value="1"/>
</dbReference>
<dbReference type="Proteomes" id="UP001272097">
    <property type="component" value="Unassembled WGS sequence"/>
</dbReference>
<sequence length="936" mass="100571">MNITRRSVLLGGLSIPLLAVAGRGVATAAARLPNPLIVTISGVGADADTGKLGAVANAFSSAGLPIAMTIKMAGDPRDIPGYSSNLAKWIRQSVELAPDAIEFGIHAANVVAADPYLQARQAGEMQAAFSQMINAFDRYKSKAVITALTLTTNQPLQSYQDAASMRSAGIRTVIRLAGEHDDKVGLQPSDGGYWTTNTGLVNTFASARTSATSGNGTVAALTAPATLAPNITALTANIDPIIVEIPFDALAGLSNADAADYAAGVAMAVLAATSSGAARVLTPQRLYAQSRGTGRRYIVVRVDDLRLDSDTDPSHMAFVRGLIEAGYPVTDAIIPAPKAGLLSADESSKAYLQSMFAHQRYDIAGHGWHHTPSELLGNSLGKDVDLIRDCMSEIYRSTGRLPLTYIPPNDDFDDNTLNAVAGTGTPIFAAEKGTLRWFNGLDRHGLLHVSNTIKFESAWTGDLPYFSEEQVFDYLGADNDAVFCVHPDTAKTPEKKKVILDSIARMSGEPGTTLVNFAEYYKAVCPAMPKVDRIRQARADVSVKDWKKPDPHRLEEEALRADAELAWTYFDWGAKNFNGMAPATSWIEFGKQTGYPFTTMWDTGSHILAAVSAQRLRIIDQTEFEKMINRILAFLGQGDFSFAGVKLPNTERRLSSKGGERDGFDSADVGRLLVALKILDSYTAGAFPVFKLVQHWSFGPVLKDGELHVVSDAGKISSAQYNSYGGYAGRGYSLWGEAISPAFTTPDPSNDMDAALAAMAEIQRRGRIATEPHVTEEIELGGSPHGRLIADILYAAQMKRFRDTGILTCVSETAMAGPPYFTYQGYQLTDDGGTFPVDTLKTSAPDKAAKLSDSLRLVNSKGAYLWLAARPGDYSQKLVAYVRERAKMKGMGFSAGVSERTGKRIEVTDINTNGIILESAAYILGGRKPLLSSAEA</sequence>
<dbReference type="InterPro" id="IPR011330">
    <property type="entry name" value="Glyco_hydro/deAcase_b/a-brl"/>
</dbReference>
<evidence type="ECO:0000256" key="1">
    <source>
        <dbReference type="SAM" id="SignalP"/>
    </source>
</evidence>
<accession>A0ABU4X222</accession>
<keyword evidence="1" id="KW-0732">Signal</keyword>
<protein>
    <submittedName>
        <fullName evidence="3">DUF3131 domain-containing protein</fullName>
    </submittedName>
</protein>
<gene>
    <name evidence="3" type="ORF">RFM51_22480</name>
</gene>
<dbReference type="PROSITE" id="PS51318">
    <property type="entry name" value="TAT"/>
    <property type="match status" value="1"/>
</dbReference>
<evidence type="ECO:0000313" key="3">
    <source>
        <dbReference type="EMBL" id="MDX8442360.1"/>
    </source>
</evidence>
<reference evidence="3 4" key="1">
    <citation type="submission" date="2023-08" db="EMBL/GenBank/DDBJ databases">
        <title>Implementing the SeqCode for naming new Mesorhizobium species isolated from Vachellia karroo root nodules.</title>
        <authorList>
            <person name="Van Lill M."/>
        </authorList>
    </citation>
    <scope>NUCLEOTIDE SEQUENCE [LARGE SCALE GENOMIC DNA]</scope>
    <source>
        <strain evidence="3 4">VK3E</strain>
    </source>
</reference>
<feature type="chain" id="PRO_5047140934" evidence="1">
    <location>
        <begin position="22"/>
        <end position="936"/>
    </location>
</feature>
<organism evidence="3 4">
    <name type="scientific">Mesorhizobium australafricanum</name>
    <dbReference type="NCBI Taxonomy" id="3072311"/>
    <lineage>
        <taxon>Bacteria</taxon>
        <taxon>Pseudomonadati</taxon>
        <taxon>Pseudomonadota</taxon>
        <taxon>Alphaproteobacteria</taxon>
        <taxon>Hyphomicrobiales</taxon>
        <taxon>Phyllobacteriaceae</taxon>
        <taxon>Mesorhizobium</taxon>
    </lineage>
</organism>
<evidence type="ECO:0000259" key="2">
    <source>
        <dbReference type="Pfam" id="PF11329"/>
    </source>
</evidence>
<dbReference type="Pfam" id="PF11329">
    <property type="entry name" value="DUF3131"/>
    <property type="match status" value="1"/>
</dbReference>
<feature type="domain" description="DUF3131" evidence="2">
    <location>
        <begin position="562"/>
        <end position="922"/>
    </location>
</feature>
<proteinExistence type="predicted"/>
<comment type="caution">
    <text evidence="3">The sequence shown here is derived from an EMBL/GenBank/DDBJ whole genome shotgun (WGS) entry which is preliminary data.</text>
</comment>
<dbReference type="InterPro" id="IPR006311">
    <property type="entry name" value="TAT_signal"/>
</dbReference>
<evidence type="ECO:0000313" key="4">
    <source>
        <dbReference type="Proteomes" id="UP001272097"/>
    </source>
</evidence>
<dbReference type="Gene3D" id="3.20.20.370">
    <property type="entry name" value="Glycoside hydrolase/deacetylase"/>
    <property type="match status" value="1"/>
</dbReference>